<feature type="compositionally biased region" description="Basic and acidic residues" evidence="1">
    <location>
        <begin position="124"/>
        <end position="138"/>
    </location>
</feature>
<organism evidence="2 3">
    <name type="scientific">Cordylochernes scorpioides</name>
    <dbReference type="NCBI Taxonomy" id="51811"/>
    <lineage>
        <taxon>Eukaryota</taxon>
        <taxon>Metazoa</taxon>
        <taxon>Ecdysozoa</taxon>
        <taxon>Arthropoda</taxon>
        <taxon>Chelicerata</taxon>
        <taxon>Arachnida</taxon>
        <taxon>Pseudoscorpiones</taxon>
        <taxon>Cheliferoidea</taxon>
        <taxon>Chernetidae</taxon>
        <taxon>Cordylochernes</taxon>
    </lineage>
</organism>
<dbReference type="EMBL" id="CP092884">
    <property type="protein sequence ID" value="UYV82622.1"/>
    <property type="molecule type" value="Genomic_DNA"/>
</dbReference>
<proteinExistence type="predicted"/>
<sequence>MASARLEDKNKRPLQLAVQKNLPLADTRKGQFSFAKLSILQFSNFPVRGHHSLRDTLALQLSVLYREVRCHLTAALVAAVLASLCPRGFMQDAELSSVNPQLSLVLVPRRKKIHSVKHSLNRTRGREAVPEREMQFRQEKRHQREKRDIKATGPMVSRIRPENSYNLRQ</sequence>
<evidence type="ECO:0000256" key="1">
    <source>
        <dbReference type="SAM" id="MobiDB-lite"/>
    </source>
</evidence>
<name>A0ABY6LR52_9ARAC</name>
<dbReference type="Proteomes" id="UP001235939">
    <property type="component" value="Chromosome 22"/>
</dbReference>
<protein>
    <submittedName>
        <fullName evidence="2">Uncharacterized protein</fullName>
    </submittedName>
</protein>
<feature type="region of interest" description="Disordered" evidence="1">
    <location>
        <begin position="118"/>
        <end position="169"/>
    </location>
</feature>
<keyword evidence="3" id="KW-1185">Reference proteome</keyword>
<evidence type="ECO:0000313" key="3">
    <source>
        <dbReference type="Proteomes" id="UP001235939"/>
    </source>
</evidence>
<reference evidence="2 3" key="1">
    <citation type="submission" date="2022-03" db="EMBL/GenBank/DDBJ databases">
        <title>A chromosomal length assembly of Cordylochernes scorpioides.</title>
        <authorList>
            <person name="Zeh D."/>
            <person name="Zeh J."/>
        </authorList>
    </citation>
    <scope>NUCLEOTIDE SEQUENCE [LARGE SCALE GENOMIC DNA]</scope>
    <source>
        <strain evidence="2">IN4F17</strain>
        <tissue evidence="2">Whole Body</tissue>
    </source>
</reference>
<evidence type="ECO:0000313" key="2">
    <source>
        <dbReference type="EMBL" id="UYV82622.1"/>
    </source>
</evidence>
<accession>A0ABY6LR52</accession>
<gene>
    <name evidence="2" type="ORF">LAZ67_22000229</name>
</gene>